<gene>
    <name evidence="1" type="ORF">A6A04_15985</name>
</gene>
<proteinExistence type="predicted"/>
<dbReference type="EMBL" id="LWQT01000045">
    <property type="protein sequence ID" value="OAN51419.1"/>
    <property type="molecule type" value="Genomic_DNA"/>
</dbReference>
<evidence type="ECO:0000313" key="2">
    <source>
        <dbReference type="Proteomes" id="UP000078428"/>
    </source>
</evidence>
<dbReference type="AlphaFoldDB" id="A0A178MQT0"/>
<accession>A0A178MQT0</accession>
<reference evidence="1 2" key="1">
    <citation type="submission" date="2016-04" db="EMBL/GenBank/DDBJ databases">
        <title>Draft genome sequence of freshwater magnetotactic bacteria Magnetospirillum marisnigri SP-1 and Magnetospirillum moscoviense BB-1.</title>
        <authorList>
            <person name="Koziaeva V."/>
            <person name="Dziuba M.V."/>
            <person name="Ivanov T.M."/>
            <person name="Kuznetsov B."/>
            <person name="Grouzdev D.S."/>
        </authorList>
    </citation>
    <scope>NUCLEOTIDE SEQUENCE [LARGE SCALE GENOMIC DNA]</scope>
    <source>
        <strain evidence="1 2">SP-1</strain>
    </source>
</reference>
<comment type="caution">
    <text evidence="1">The sequence shown here is derived from an EMBL/GenBank/DDBJ whole genome shotgun (WGS) entry which is preliminary data.</text>
</comment>
<keyword evidence="2" id="KW-1185">Reference proteome</keyword>
<dbReference type="Proteomes" id="UP000078428">
    <property type="component" value="Unassembled WGS sequence"/>
</dbReference>
<sequence>MVSPAVTLASDQPERLHDNGIAILTSRERFLAASHDFVMVESPSGSGGGLRPVLTGTAPPLLLHLDSGGAPDMGVTNGFVMVDDDGDQIVTEFSTKKIQSHRPPRRQPIRVAITVTPGMAIVGEICAGGREEQFPSHHLTGLWFQSDGGKAGPNILHHVAAADQHLVQRGTIRVDVGAQPWRIPHGVLGGLAQFPPGVALSSMPQDAKWPPIAVVVICRYCHGFPRKISPAVDIGRKIKPARGKMQLA</sequence>
<protein>
    <submittedName>
        <fullName evidence="1">Uncharacterized protein</fullName>
    </submittedName>
</protein>
<evidence type="ECO:0000313" key="1">
    <source>
        <dbReference type="EMBL" id="OAN51419.1"/>
    </source>
</evidence>
<organism evidence="1 2">
    <name type="scientific">Paramagnetospirillum marisnigri</name>
    <dbReference type="NCBI Taxonomy" id="1285242"/>
    <lineage>
        <taxon>Bacteria</taxon>
        <taxon>Pseudomonadati</taxon>
        <taxon>Pseudomonadota</taxon>
        <taxon>Alphaproteobacteria</taxon>
        <taxon>Rhodospirillales</taxon>
        <taxon>Magnetospirillaceae</taxon>
        <taxon>Paramagnetospirillum</taxon>
    </lineage>
</organism>
<name>A0A178MQT0_9PROT</name>